<dbReference type="EMBL" id="JAUJYO010000017">
    <property type="protein sequence ID" value="KAK1291375.1"/>
    <property type="molecule type" value="Genomic_DNA"/>
</dbReference>
<dbReference type="PROSITE" id="PS50842">
    <property type="entry name" value="EXPANSIN_EG45"/>
    <property type="match status" value="1"/>
</dbReference>
<dbReference type="SUPFAM" id="SSF50685">
    <property type="entry name" value="Barwin-like endoglucanases"/>
    <property type="match status" value="1"/>
</dbReference>
<evidence type="ECO:0000256" key="1">
    <source>
        <dbReference type="ARBA" id="ARBA00004613"/>
    </source>
</evidence>
<dbReference type="PANTHER" id="PTHR31692">
    <property type="entry name" value="EXPANSIN-B3"/>
    <property type="match status" value="1"/>
</dbReference>
<keyword evidence="2" id="KW-0964">Secreted</keyword>
<comment type="caution">
    <text evidence="7">The sequence shown here is derived from an EMBL/GenBank/DDBJ whole genome shotgun (WGS) entry which is preliminary data.</text>
</comment>
<feature type="signal peptide" evidence="4">
    <location>
        <begin position="1"/>
        <end position="24"/>
    </location>
</feature>
<evidence type="ECO:0000256" key="3">
    <source>
        <dbReference type="RuleBase" id="RU003460"/>
    </source>
</evidence>
<gene>
    <name evidence="7" type="primary">EXLB1</name>
    <name evidence="7" type="ORF">QJS10_CPB17g00603</name>
</gene>
<dbReference type="SUPFAM" id="SSF49590">
    <property type="entry name" value="PHL pollen allergen"/>
    <property type="match status" value="1"/>
</dbReference>
<sequence length="253" mass="26766">MAFSLRHVAFIVFLLVLCETSARAATFTSSRAAYYPNSDQGGTSVGACGYGSFGVNLNGGDVSAASNLYRDGVGCGACYQVICTNSNLCSTNGVTVAITDSGASDSADFILSRHAFSGMGQTADSGASLLSLGAVNIQYQRVSCNYPNNNLSFKIDESSNFPSYLAFVIWFQQGTKDVIAIQLCETLNFNCKLLDRSHGAVWAVVSPPSGGPLSVRMLLSDGIDGDETWVVPTNNIPQNWKAGDVYDSGIQLN</sequence>
<proteinExistence type="inferred from homology"/>
<comment type="similarity">
    <text evidence="3">Belongs to the expansin family.</text>
</comment>
<dbReference type="PRINTS" id="PR01225">
    <property type="entry name" value="EXPANSNFAMLY"/>
</dbReference>
<dbReference type="InterPro" id="IPR007112">
    <property type="entry name" value="Expansin/allergen_DPBB_dom"/>
</dbReference>
<keyword evidence="8" id="KW-1185">Reference proteome</keyword>
<dbReference type="Gene3D" id="2.40.40.10">
    <property type="entry name" value="RlpA-like domain"/>
    <property type="match status" value="1"/>
</dbReference>
<dbReference type="Pfam" id="PF03330">
    <property type="entry name" value="DPBB_1"/>
    <property type="match status" value="1"/>
</dbReference>
<evidence type="ECO:0000259" key="6">
    <source>
        <dbReference type="PROSITE" id="PS50843"/>
    </source>
</evidence>
<name>A0AAV9CRF2_ACOCL</name>
<dbReference type="Pfam" id="PF01357">
    <property type="entry name" value="Expansin_C"/>
    <property type="match status" value="1"/>
</dbReference>
<dbReference type="InterPro" id="IPR007117">
    <property type="entry name" value="Expansin_CBD"/>
</dbReference>
<dbReference type="Proteomes" id="UP001180020">
    <property type="component" value="Unassembled WGS sequence"/>
</dbReference>
<dbReference type="InterPro" id="IPR009009">
    <property type="entry name" value="RlpA-like_DPBB"/>
</dbReference>
<dbReference type="PANTHER" id="PTHR31692:SF92">
    <property type="entry name" value="EXPANSIN-LIKE B1"/>
    <property type="match status" value="1"/>
</dbReference>
<feature type="chain" id="PRO_5043731764" evidence="4">
    <location>
        <begin position="25"/>
        <end position="253"/>
    </location>
</feature>
<dbReference type="AlphaFoldDB" id="A0AAV9CRF2"/>
<feature type="domain" description="Expansin-like CBD" evidence="6">
    <location>
        <begin position="163"/>
        <end position="248"/>
    </location>
</feature>
<dbReference type="InterPro" id="IPR036908">
    <property type="entry name" value="RlpA-like_sf"/>
</dbReference>
<keyword evidence="4" id="KW-0732">Signal</keyword>
<evidence type="ECO:0000259" key="5">
    <source>
        <dbReference type="PROSITE" id="PS50842"/>
    </source>
</evidence>
<organism evidence="7 8">
    <name type="scientific">Acorus calamus</name>
    <name type="common">Sweet flag</name>
    <dbReference type="NCBI Taxonomy" id="4465"/>
    <lineage>
        <taxon>Eukaryota</taxon>
        <taxon>Viridiplantae</taxon>
        <taxon>Streptophyta</taxon>
        <taxon>Embryophyta</taxon>
        <taxon>Tracheophyta</taxon>
        <taxon>Spermatophyta</taxon>
        <taxon>Magnoliopsida</taxon>
        <taxon>Liliopsida</taxon>
        <taxon>Acoraceae</taxon>
        <taxon>Acorus</taxon>
    </lineage>
</organism>
<feature type="domain" description="Expansin-like EG45" evidence="5">
    <location>
        <begin position="45"/>
        <end position="149"/>
    </location>
</feature>
<comment type="subcellular location">
    <subcellularLocation>
        <location evidence="1">Secreted</location>
    </subcellularLocation>
</comment>
<reference evidence="7" key="2">
    <citation type="submission" date="2023-06" db="EMBL/GenBank/DDBJ databases">
        <authorList>
            <person name="Ma L."/>
            <person name="Liu K.-W."/>
            <person name="Li Z."/>
            <person name="Hsiao Y.-Y."/>
            <person name="Qi Y."/>
            <person name="Fu T."/>
            <person name="Tang G."/>
            <person name="Zhang D."/>
            <person name="Sun W.-H."/>
            <person name="Liu D.-K."/>
            <person name="Li Y."/>
            <person name="Chen G.-Z."/>
            <person name="Liu X.-D."/>
            <person name="Liao X.-Y."/>
            <person name="Jiang Y.-T."/>
            <person name="Yu X."/>
            <person name="Hao Y."/>
            <person name="Huang J."/>
            <person name="Zhao X.-W."/>
            <person name="Ke S."/>
            <person name="Chen Y.-Y."/>
            <person name="Wu W.-L."/>
            <person name="Hsu J.-L."/>
            <person name="Lin Y.-F."/>
            <person name="Huang M.-D."/>
            <person name="Li C.-Y."/>
            <person name="Huang L."/>
            <person name="Wang Z.-W."/>
            <person name="Zhao X."/>
            <person name="Zhong W.-Y."/>
            <person name="Peng D.-H."/>
            <person name="Ahmad S."/>
            <person name="Lan S."/>
            <person name="Zhang J.-S."/>
            <person name="Tsai W.-C."/>
            <person name="Van De Peer Y."/>
            <person name="Liu Z.-J."/>
        </authorList>
    </citation>
    <scope>NUCLEOTIDE SEQUENCE</scope>
    <source>
        <strain evidence="7">CP</strain>
        <tissue evidence="7">Leaves</tissue>
    </source>
</reference>
<dbReference type="PROSITE" id="PS50843">
    <property type="entry name" value="EXPANSIN_CBD"/>
    <property type="match status" value="1"/>
</dbReference>
<evidence type="ECO:0000256" key="2">
    <source>
        <dbReference type="ARBA" id="ARBA00022525"/>
    </source>
</evidence>
<protein>
    <submittedName>
        <fullName evidence="7">Expansin-like B1</fullName>
    </submittedName>
</protein>
<evidence type="ECO:0000313" key="7">
    <source>
        <dbReference type="EMBL" id="KAK1291375.1"/>
    </source>
</evidence>
<dbReference type="InterPro" id="IPR036749">
    <property type="entry name" value="Expansin_CBD_sf"/>
</dbReference>
<dbReference type="GO" id="GO:0005576">
    <property type="term" value="C:extracellular region"/>
    <property type="evidence" value="ECO:0007669"/>
    <property type="project" value="UniProtKB-SubCell"/>
</dbReference>
<reference evidence="7" key="1">
    <citation type="journal article" date="2023" name="Nat. Commun.">
        <title>Diploid and tetraploid genomes of Acorus and the evolution of monocots.</title>
        <authorList>
            <person name="Ma L."/>
            <person name="Liu K.W."/>
            <person name="Li Z."/>
            <person name="Hsiao Y.Y."/>
            <person name="Qi Y."/>
            <person name="Fu T."/>
            <person name="Tang G.D."/>
            <person name="Zhang D."/>
            <person name="Sun W.H."/>
            <person name="Liu D.K."/>
            <person name="Li Y."/>
            <person name="Chen G.Z."/>
            <person name="Liu X.D."/>
            <person name="Liao X.Y."/>
            <person name="Jiang Y.T."/>
            <person name="Yu X."/>
            <person name="Hao Y."/>
            <person name="Huang J."/>
            <person name="Zhao X.W."/>
            <person name="Ke S."/>
            <person name="Chen Y.Y."/>
            <person name="Wu W.L."/>
            <person name="Hsu J.L."/>
            <person name="Lin Y.F."/>
            <person name="Huang M.D."/>
            <person name="Li C.Y."/>
            <person name="Huang L."/>
            <person name="Wang Z.W."/>
            <person name="Zhao X."/>
            <person name="Zhong W.Y."/>
            <person name="Peng D.H."/>
            <person name="Ahmad S."/>
            <person name="Lan S."/>
            <person name="Zhang J.S."/>
            <person name="Tsai W.C."/>
            <person name="Van de Peer Y."/>
            <person name="Liu Z.J."/>
        </authorList>
    </citation>
    <scope>NUCLEOTIDE SEQUENCE</scope>
    <source>
        <strain evidence="7">CP</strain>
    </source>
</reference>
<dbReference type="CDD" id="cd22277">
    <property type="entry name" value="DPBB_EXLB_N"/>
    <property type="match status" value="1"/>
</dbReference>
<dbReference type="InterPro" id="IPR007118">
    <property type="entry name" value="Expan_Lol_pI"/>
</dbReference>
<evidence type="ECO:0000313" key="8">
    <source>
        <dbReference type="Proteomes" id="UP001180020"/>
    </source>
</evidence>
<evidence type="ECO:0000256" key="4">
    <source>
        <dbReference type="SAM" id="SignalP"/>
    </source>
</evidence>
<dbReference type="Gene3D" id="2.60.40.760">
    <property type="entry name" value="Expansin, cellulose-binding-like domain"/>
    <property type="match status" value="1"/>
</dbReference>
<accession>A0AAV9CRF2</accession>